<sequence>MIKVCLFCLLFSTAPYAKAASETDQLILINLAVNQLSFFENGHYIRTFSISTGKPATPTPEGTFCVINKYKHKKYHRKNIPGGAPNNPLGARWLGLNKTQYAIHGTSKEWSIGTYESNGCIRMHNRDVTWLYDRAPLQTKVIIAKFYESPEQAAHRYGYRITSWNGQPVQEEQVGRLLIIDKTSMYWKEPHGKLIPIQEVLPNQKFVVLSHNGEGMYDLGNNFYILDQMGKSTRYEQVPLHIIANQYKRKHNVP</sequence>
<dbReference type="PANTHER" id="PTHR30582:SF4">
    <property type="entry name" value="L,D-TRANSPEPTIDASE YQJB-RELATED"/>
    <property type="match status" value="1"/>
</dbReference>
<keyword evidence="3 6" id="KW-0133">Cell shape</keyword>
<feature type="active site" description="Proton donor/acceptor" evidence="6">
    <location>
        <position position="104"/>
    </location>
</feature>
<evidence type="ECO:0000313" key="10">
    <source>
        <dbReference type="Proteomes" id="UP001589609"/>
    </source>
</evidence>
<dbReference type="RefSeq" id="WP_379951346.1">
    <property type="nucleotide sequence ID" value="NZ_JBHMAF010000187.1"/>
</dbReference>
<dbReference type="Proteomes" id="UP001589609">
    <property type="component" value="Unassembled WGS sequence"/>
</dbReference>
<keyword evidence="5 6" id="KW-0961">Cell wall biogenesis/degradation</keyword>
<feature type="signal peptide" evidence="7">
    <location>
        <begin position="1"/>
        <end position="19"/>
    </location>
</feature>
<keyword evidence="10" id="KW-1185">Reference proteome</keyword>
<name>A0ABV5WL04_9BACI</name>
<comment type="pathway">
    <text evidence="1 6">Cell wall biogenesis; peptidoglycan biosynthesis.</text>
</comment>
<comment type="caution">
    <text evidence="9">The sequence shown here is derived from an EMBL/GenBank/DDBJ whole genome shotgun (WGS) entry which is preliminary data.</text>
</comment>
<proteinExistence type="predicted"/>
<evidence type="ECO:0000256" key="7">
    <source>
        <dbReference type="SAM" id="SignalP"/>
    </source>
</evidence>
<dbReference type="SUPFAM" id="SSF141523">
    <property type="entry name" value="L,D-transpeptidase catalytic domain-like"/>
    <property type="match status" value="1"/>
</dbReference>
<dbReference type="InterPro" id="IPR005490">
    <property type="entry name" value="LD_TPept_cat_dom"/>
</dbReference>
<dbReference type="PROSITE" id="PS52029">
    <property type="entry name" value="LD_TPASE"/>
    <property type="match status" value="1"/>
</dbReference>
<feature type="active site" description="Nucleophile" evidence="6">
    <location>
        <position position="120"/>
    </location>
</feature>
<dbReference type="InterPro" id="IPR050979">
    <property type="entry name" value="LD-transpeptidase"/>
</dbReference>
<dbReference type="InterPro" id="IPR038063">
    <property type="entry name" value="Transpep_catalytic_dom"/>
</dbReference>
<evidence type="ECO:0000256" key="4">
    <source>
        <dbReference type="ARBA" id="ARBA00022984"/>
    </source>
</evidence>
<dbReference type="EMBL" id="JBHMAF010000187">
    <property type="protein sequence ID" value="MFB9761030.1"/>
    <property type="molecule type" value="Genomic_DNA"/>
</dbReference>
<evidence type="ECO:0000256" key="6">
    <source>
        <dbReference type="PROSITE-ProRule" id="PRU01373"/>
    </source>
</evidence>
<dbReference type="GO" id="GO:0016746">
    <property type="term" value="F:acyltransferase activity"/>
    <property type="evidence" value="ECO:0007669"/>
    <property type="project" value="UniProtKB-KW"/>
</dbReference>
<evidence type="ECO:0000313" key="9">
    <source>
        <dbReference type="EMBL" id="MFB9761030.1"/>
    </source>
</evidence>
<feature type="chain" id="PRO_5046869809" evidence="7">
    <location>
        <begin position="20"/>
        <end position="254"/>
    </location>
</feature>
<dbReference type="Gene3D" id="2.40.440.10">
    <property type="entry name" value="L,D-transpeptidase catalytic domain-like"/>
    <property type="match status" value="1"/>
</dbReference>
<keyword evidence="9" id="KW-0012">Acyltransferase</keyword>
<evidence type="ECO:0000256" key="1">
    <source>
        <dbReference type="ARBA" id="ARBA00004752"/>
    </source>
</evidence>
<evidence type="ECO:0000256" key="5">
    <source>
        <dbReference type="ARBA" id="ARBA00023316"/>
    </source>
</evidence>
<keyword evidence="4 6" id="KW-0573">Peptidoglycan synthesis</keyword>
<evidence type="ECO:0000259" key="8">
    <source>
        <dbReference type="PROSITE" id="PS52029"/>
    </source>
</evidence>
<evidence type="ECO:0000256" key="3">
    <source>
        <dbReference type="ARBA" id="ARBA00022960"/>
    </source>
</evidence>
<dbReference type="PANTHER" id="PTHR30582">
    <property type="entry name" value="L,D-TRANSPEPTIDASE"/>
    <property type="match status" value="1"/>
</dbReference>
<protein>
    <submittedName>
        <fullName evidence="9">L,D-transpeptidase</fullName>
        <ecNumber evidence="9">2.3.2.-</ecNumber>
    </submittedName>
</protein>
<dbReference type="Pfam" id="PF03734">
    <property type="entry name" value="YkuD"/>
    <property type="match status" value="1"/>
</dbReference>
<organism evidence="9 10">
    <name type="scientific">Ectobacillus funiculus</name>
    <dbReference type="NCBI Taxonomy" id="137993"/>
    <lineage>
        <taxon>Bacteria</taxon>
        <taxon>Bacillati</taxon>
        <taxon>Bacillota</taxon>
        <taxon>Bacilli</taxon>
        <taxon>Bacillales</taxon>
        <taxon>Bacillaceae</taxon>
        <taxon>Ectobacillus</taxon>
    </lineage>
</organism>
<accession>A0ABV5WL04</accession>
<keyword evidence="7" id="KW-0732">Signal</keyword>
<keyword evidence="2 9" id="KW-0808">Transferase</keyword>
<dbReference type="CDD" id="cd16913">
    <property type="entry name" value="YkuD_like"/>
    <property type="match status" value="1"/>
</dbReference>
<gene>
    <name evidence="9" type="ORF">ACFFMS_22520</name>
</gene>
<evidence type="ECO:0000256" key="2">
    <source>
        <dbReference type="ARBA" id="ARBA00022679"/>
    </source>
</evidence>
<dbReference type="EC" id="2.3.2.-" evidence="9"/>
<feature type="domain" description="L,D-TPase catalytic" evidence="8">
    <location>
        <begin position="25"/>
        <end position="144"/>
    </location>
</feature>
<reference evidence="9 10" key="1">
    <citation type="submission" date="2024-09" db="EMBL/GenBank/DDBJ databases">
        <authorList>
            <person name="Sun Q."/>
            <person name="Mori K."/>
        </authorList>
    </citation>
    <scope>NUCLEOTIDE SEQUENCE [LARGE SCALE GENOMIC DNA]</scope>
    <source>
        <strain evidence="9 10">JCM 11201</strain>
    </source>
</reference>